<evidence type="ECO:0000313" key="2">
    <source>
        <dbReference type="Proteomes" id="UP000034778"/>
    </source>
</evidence>
<protein>
    <submittedName>
        <fullName evidence="1">S23 ribosomal protein</fullName>
    </submittedName>
</protein>
<dbReference type="InterPro" id="IPR012657">
    <property type="entry name" value="23S_rRNA-intervening_sequence"/>
</dbReference>
<dbReference type="AlphaFoldDB" id="A0A0F9ZYZ2"/>
<dbReference type="SUPFAM" id="SSF158446">
    <property type="entry name" value="IVS-encoded protein-like"/>
    <property type="match status" value="1"/>
</dbReference>
<dbReference type="STRING" id="1618566.UR35_C0011G0027"/>
<keyword evidence="1" id="KW-0689">Ribosomal protein</keyword>
<dbReference type="GO" id="GO:0005840">
    <property type="term" value="C:ribosome"/>
    <property type="evidence" value="ECO:0007669"/>
    <property type="project" value="UniProtKB-KW"/>
</dbReference>
<gene>
    <name evidence="1" type="ORF">UR35_C0011G0027</name>
</gene>
<dbReference type="Gene3D" id="1.20.1440.60">
    <property type="entry name" value="23S rRNA-intervening sequence"/>
    <property type="match status" value="1"/>
</dbReference>
<dbReference type="PANTHER" id="PTHR38471">
    <property type="entry name" value="FOUR HELIX BUNDLE PROTEIN"/>
    <property type="match status" value="1"/>
</dbReference>
<dbReference type="NCBIfam" id="TIGR02436">
    <property type="entry name" value="four helix bundle protein"/>
    <property type="match status" value="1"/>
</dbReference>
<dbReference type="Proteomes" id="UP000034778">
    <property type="component" value="Unassembled WGS sequence"/>
</dbReference>
<dbReference type="InterPro" id="IPR036583">
    <property type="entry name" value="23S_rRNA_IVS_sf"/>
</dbReference>
<dbReference type="EMBL" id="LBOW01000011">
    <property type="protein sequence ID" value="KKP44141.1"/>
    <property type="molecule type" value="Genomic_DNA"/>
</dbReference>
<accession>A0A0F9ZYZ2</accession>
<dbReference type="PANTHER" id="PTHR38471:SF2">
    <property type="entry name" value="FOUR HELIX BUNDLE PROTEIN"/>
    <property type="match status" value="1"/>
</dbReference>
<comment type="caution">
    <text evidence="1">The sequence shown here is derived from an EMBL/GenBank/DDBJ whole genome shotgun (WGS) entry which is preliminary data.</text>
</comment>
<name>A0A0F9ZYZ2_9BACT</name>
<dbReference type="Pfam" id="PF05635">
    <property type="entry name" value="23S_rRNA_IVP"/>
    <property type="match status" value="1"/>
</dbReference>
<organism evidence="1 2">
    <name type="scientific">Candidatus Woesebacteria bacterium GW2011_GWB1_33_22</name>
    <dbReference type="NCBI Taxonomy" id="1618566"/>
    <lineage>
        <taxon>Bacteria</taxon>
        <taxon>Candidatus Woeseibacteriota</taxon>
    </lineage>
</organism>
<proteinExistence type="predicted"/>
<keyword evidence="1" id="KW-0687">Ribonucleoprotein</keyword>
<sequence>MIKSINDLEVYKESLNLLELLYSVFQKIPKSEYDVSHNCKRAAKSIPSNLTEGFAKRSSGPTFKNHLKICIGSSDEVVAHLQTLSITVPYLKPKFKDLSESYIVLSKRLNSLYKNWKYNN</sequence>
<reference evidence="1 2" key="1">
    <citation type="journal article" date="2015" name="Nature">
        <title>rRNA introns, odd ribosomes, and small enigmatic genomes across a large radiation of phyla.</title>
        <authorList>
            <person name="Brown C.T."/>
            <person name="Hug L.A."/>
            <person name="Thomas B.C."/>
            <person name="Sharon I."/>
            <person name="Castelle C.J."/>
            <person name="Singh A."/>
            <person name="Wilkins M.J."/>
            <person name="Williams K.H."/>
            <person name="Banfield J.F."/>
        </authorList>
    </citation>
    <scope>NUCLEOTIDE SEQUENCE [LARGE SCALE GENOMIC DNA]</scope>
</reference>
<evidence type="ECO:0000313" key="1">
    <source>
        <dbReference type="EMBL" id="KKP44141.1"/>
    </source>
</evidence>